<evidence type="ECO:0000256" key="1">
    <source>
        <dbReference type="SAM" id="MobiDB-lite"/>
    </source>
</evidence>
<evidence type="ECO:0000313" key="2">
    <source>
        <dbReference type="EMBL" id="QIX02142.1"/>
    </source>
</evidence>
<organism evidence="2 3">
    <name type="scientific">Peltaster fructicola</name>
    <dbReference type="NCBI Taxonomy" id="286661"/>
    <lineage>
        <taxon>Eukaryota</taxon>
        <taxon>Fungi</taxon>
        <taxon>Dikarya</taxon>
        <taxon>Ascomycota</taxon>
        <taxon>Pezizomycotina</taxon>
        <taxon>Dothideomycetes</taxon>
        <taxon>Dothideomycetes incertae sedis</taxon>
        <taxon>Peltaster</taxon>
    </lineage>
</organism>
<protein>
    <submittedName>
        <fullName evidence="2">Uncharacterized protein</fullName>
    </submittedName>
</protein>
<feature type="compositionally biased region" description="Low complexity" evidence="1">
    <location>
        <begin position="280"/>
        <end position="298"/>
    </location>
</feature>
<name>A0A6H0Y528_9PEZI</name>
<feature type="compositionally biased region" description="Polar residues" evidence="1">
    <location>
        <begin position="425"/>
        <end position="443"/>
    </location>
</feature>
<reference evidence="2 3" key="1">
    <citation type="journal article" date="2016" name="Sci. Rep.">
        <title>Peltaster fructicola genome reveals evolution from an invasive phytopathogen to an ectophytic parasite.</title>
        <authorList>
            <person name="Xu C."/>
            <person name="Chen H."/>
            <person name="Gleason M.L."/>
            <person name="Xu J.R."/>
            <person name="Liu H."/>
            <person name="Zhang R."/>
            <person name="Sun G."/>
        </authorList>
    </citation>
    <scope>NUCLEOTIDE SEQUENCE [LARGE SCALE GENOMIC DNA]</scope>
    <source>
        <strain evidence="2 3">LNHT1506</strain>
    </source>
</reference>
<proteinExistence type="predicted"/>
<dbReference type="AlphaFoldDB" id="A0A6H0Y528"/>
<dbReference type="EMBL" id="CP051143">
    <property type="protein sequence ID" value="QIX02142.1"/>
    <property type="molecule type" value="Genomic_DNA"/>
</dbReference>
<dbReference type="OrthoDB" id="3357341at2759"/>
<sequence length="480" mass="53884">MLDENLPVFFLKPSVSGIKHHASIYLSHRGSTPEPAYSLQYLDPASSVQAHKNCYAAALFDAYIPDVLFGEVLVRPIWTQPTLSAEEIRRHGGIPPPPEPRIPAEFNIQLYNPDQQVPVSLKEGKWGASDTYEFSLPETTFRTPSASTLDRGQSDPAGLDITPRVLFVWKRESKFSKDLTCFMTGKSTDTERKRSRRDPDIAIALWRSMREMTIYESNLGRIDIEDPKGLEVSLLLSALVVKDFYFTSSEKVPELFNIEALNARRTSNTQQPKIPPPLPNRQLPPGQGQSSPPAQAYVTPPPPPDPREKWQIEAETVRLRVVAENEAREAQRQQRERQRAADAESKRLQKIVEQEKKEARRKAEEVERETERLKRIYGLEGQTLSPSRSSAQEQPPRRSFQGTLQSVPQGQTSPQLGSDGLPVGWSSTHVTMSGGNPNASMLNVSAPAQARKKKSFFGLRSPTNEVEAPNRLSKKQSSIW</sequence>
<evidence type="ECO:0000313" key="3">
    <source>
        <dbReference type="Proteomes" id="UP000503462"/>
    </source>
</evidence>
<keyword evidence="3" id="KW-1185">Reference proteome</keyword>
<feature type="region of interest" description="Disordered" evidence="1">
    <location>
        <begin position="354"/>
        <end position="480"/>
    </location>
</feature>
<feature type="region of interest" description="Disordered" evidence="1">
    <location>
        <begin position="265"/>
        <end position="308"/>
    </location>
</feature>
<feature type="compositionally biased region" description="Polar residues" evidence="1">
    <location>
        <begin position="400"/>
        <end position="416"/>
    </location>
</feature>
<feature type="compositionally biased region" description="Basic and acidic residues" evidence="1">
    <location>
        <begin position="354"/>
        <end position="374"/>
    </location>
</feature>
<accession>A0A6H0Y528</accession>
<dbReference type="Proteomes" id="UP000503462">
    <property type="component" value="Chromosome 5"/>
</dbReference>
<feature type="compositionally biased region" description="Polar residues" evidence="1">
    <location>
        <begin position="382"/>
        <end position="393"/>
    </location>
</feature>
<gene>
    <name evidence="2" type="ORF">AMS68_007659</name>
</gene>